<evidence type="ECO:0000256" key="2">
    <source>
        <dbReference type="ARBA" id="ARBA00022670"/>
    </source>
</evidence>
<feature type="chain" id="PRO_5046269600" evidence="8">
    <location>
        <begin position="26"/>
        <end position="1031"/>
    </location>
</feature>
<organism evidence="10 11">
    <name type="scientific">Kibdelosporangium philippinense</name>
    <dbReference type="NCBI Taxonomy" id="211113"/>
    <lineage>
        <taxon>Bacteria</taxon>
        <taxon>Bacillati</taxon>
        <taxon>Actinomycetota</taxon>
        <taxon>Actinomycetes</taxon>
        <taxon>Pseudonocardiales</taxon>
        <taxon>Pseudonocardiaceae</taxon>
        <taxon>Kibdelosporangium</taxon>
    </lineage>
</organism>
<evidence type="ECO:0000256" key="6">
    <source>
        <dbReference type="RuleBase" id="RU003355"/>
    </source>
</evidence>
<evidence type="ECO:0000256" key="3">
    <source>
        <dbReference type="ARBA" id="ARBA00022801"/>
    </source>
</evidence>
<dbReference type="InterPro" id="IPR050131">
    <property type="entry name" value="Peptidase_S8_subtilisin-like"/>
</dbReference>
<evidence type="ECO:0000256" key="1">
    <source>
        <dbReference type="ARBA" id="ARBA00011073"/>
    </source>
</evidence>
<dbReference type="InterPro" id="IPR000209">
    <property type="entry name" value="Peptidase_S8/S53_dom"/>
</dbReference>
<dbReference type="PROSITE" id="PS51892">
    <property type="entry name" value="SUBTILASE"/>
    <property type="match status" value="1"/>
</dbReference>
<evidence type="ECO:0000256" key="8">
    <source>
        <dbReference type="SAM" id="SignalP"/>
    </source>
</evidence>
<comment type="caution">
    <text evidence="10">The sequence shown here is derived from an EMBL/GenBank/DDBJ whole genome shotgun (WGS) entry which is preliminary data.</text>
</comment>
<dbReference type="Gene3D" id="3.40.50.200">
    <property type="entry name" value="Peptidase S8/S53 domain"/>
    <property type="match status" value="1"/>
</dbReference>
<dbReference type="Pfam" id="PF00082">
    <property type="entry name" value="Peptidase_S8"/>
    <property type="match status" value="1"/>
</dbReference>
<dbReference type="RefSeq" id="WP_233733015.1">
    <property type="nucleotide sequence ID" value="NZ_JAJVCN010000004.1"/>
</dbReference>
<keyword evidence="2 5" id="KW-0645">Protease</keyword>
<keyword evidence="11" id="KW-1185">Reference proteome</keyword>
<dbReference type="PANTHER" id="PTHR43806">
    <property type="entry name" value="PEPTIDASE S8"/>
    <property type="match status" value="1"/>
</dbReference>
<dbReference type="PRINTS" id="PR00723">
    <property type="entry name" value="SUBTILISIN"/>
</dbReference>
<feature type="active site" description="Charge relay system" evidence="5">
    <location>
        <position position="222"/>
    </location>
</feature>
<keyword evidence="3 5" id="KW-0378">Hydrolase</keyword>
<dbReference type="Proteomes" id="UP001521150">
    <property type="component" value="Unassembled WGS sequence"/>
</dbReference>
<dbReference type="PROSITE" id="PS00138">
    <property type="entry name" value="SUBTILASE_SER"/>
    <property type="match status" value="1"/>
</dbReference>
<dbReference type="InterPro" id="IPR036852">
    <property type="entry name" value="Peptidase_S8/S53_dom_sf"/>
</dbReference>
<dbReference type="InterPro" id="IPR015500">
    <property type="entry name" value="Peptidase_S8_subtilisin-rel"/>
</dbReference>
<dbReference type="InterPro" id="IPR023827">
    <property type="entry name" value="Peptidase_S8_Asp-AS"/>
</dbReference>
<feature type="region of interest" description="Disordered" evidence="7">
    <location>
        <begin position="211"/>
        <end position="230"/>
    </location>
</feature>
<evidence type="ECO:0000256" key="4">
    <source>
        <dbReference type="ARBA" id="ARBA00022825"/>
    </source>
</evidence>
<evidence type="ECO:0000256" key="7">
    <source>
        <dbReference type="SAM" id="MobiDB-lite"/>
    </source>
</evidence>
<dbReference type="PROSITE" id="PS00136">
    <property type="entry name" value="SUBTILASE_ASP"/>
    <property type="match status" value="1"/>
</dbReference>
<evidence type="ECO:0000256" key="5">
    <source>
        <dbReference type="PROSITE-ProRule" id="PRU01240"/>
    </source>
</evidence>
<evidence type="ECO:0000259" key="9">
    <source>
        <dbReference type="Pfam" id="PF00082"/>
    </source>
</evidence>
<gene>
    <name evidence="10" type="ORF">LWC34_49540</name>
</gene>
<proteinExistence type="inferred from homology"/>
<dbReference type="EMBL" id="JAJVCN010000004">
    <property type="protein sequence ID" value="MCE7010795.1"/>
    <property type="molecule type" value="Genomic_DNA"/>
</dbReference>
<protein>
    <submittedName>
        <fullName evidence="10">S8 family serine peptidase</fullName>
    </submittedName>
</protein>
<dbReference type="InterPro" id="IPR023828">
    <property type="entry name" value="Peptidase_S8_Ser-AS"/>
</dbReference>
<name>A0ABS8ZUY4_9PSEU</name>
<keyword evidence="8" id="KW-0732">Signal</keyword>
<keyword evidence="4 5" id="KW-0720">Serine protease</keyword>
<evidence type="ECO:0000313" key="10">
    <source>
        <dbReference type="EMBL" id="MCE7010795.1"/>
    </source>
</evidence>
<feature type="signal peptide" evidence="8">
    <location>
        <begin position="1"/>
        <end position="25"/>
    </location>
</feature>
<dbReference type="PROSITE" id="PS00137">
    <property type="entry name" value="SUBTILASE_HIS"/>
    <property type="match status" value="1"/>
</dbReference>
<reference evidence="10 11" key="1">
    <citation type="submission" date="2021-12" db="EMBL/GenBank/DDBJ databases">
        <title>Genome sequence of Kibdelosporangium philippinense ATCC 49844.</title>
        <authorList>
            <person name="Fedorov E.A."/>
            <person name="Omeragic M."/>
            <person name="Shalygina K.F."/>
            <person name="Maclea K.S."/>
        </authorList>
    </citation>
    <scope>NUCLEOTIDE SEQUENCE [LARGE SCALE GENOMIC DNA]</scope>
    <source>
        <strain evidence="10 11">ATCC 49844</strain>
    </source>
</reference>
<evidence type="ECO:0000313" key="11">
    <source>
        <dbReference type="Proteomes" id="UP001521150"/>
    </source>
</evidence>
<sequence>MKTYLSRVVIGALVAASLFSTEAHAAEPTEPGYGITLVTGDKVVLGGAGGATIRPAKGRERIQFLTQRDTRGDTHVTPVDALSGLRSGQLDPRLFNVSQLMKHGFGDATRPDIPLIVTGTPGVRSLPSVNATAIKVAKNTGFWNSRHAARIWLDGPVKAMLDKSVPQIGAPVAWQAGLTGKDTKVAVLDTGIDHEHPDLLDAVVEAKDFTGSASGTQDKHGHGTHVASTVTGKNDKYTGVAPDAKLVIGKVLNDRGSGTESGVIAGMEWAANSGARVINMSLGSEMPSDGTDVVSQAVNTLTAQSGALFVIAAGNNGDLVGSPAAADAALTVGAVDSKDALADFSSIGPRFQDNAIKPDITAPGVDIVAAKAKGSFLADRLPNVGEHHLMMSGTSMAAPHVAGAAAILAQQHPAWQAAELKAALMNSAKPQPGVSIFKQGAGRVDVARAVSQTVWSAPASVSNGVVRWPHTDDKPITNVLTYNNSGATDVSLTFTVDVRDPAGKAAPAGMFKVSPATVVVPAGGQAQASLVIDTTVTAPDGLYSGLVTAGDLRTPISVTREPESYDTKLEFVGFDGKPTPDYALRIISFNNPYQYQRYDASGSLTVRLPKGKYFLEAQLRQADRPLVVMTEPGLDVSKDVSLKLDARDAKPAGLALDRTGLRSAETFVELSSKMAWGTVDSAVRTEFGDVIVRPSTTSAHGEFRYSVGGRFAGESLLYNVRGDANGKVPADPVLKVRDRDLVKVKSVHGATRPGTSGGREGLVTKPLPYTLDELYSPGVGWHGSFSEVGSDGNIVQNIFTSEPRSFTQSTVENWNHGVFGPVTPVNSFRPARYASRAGDTMFFGIPMYSDSGVNREGFSANTGTTALYRDEVEIAKRAGAGGGIFEVPPGKATYRLHVESTRDRALSSKIVADFTFASDTTSASSQQPLPLMTLRFTPSLDSLSRASRVLPTIVPVSVGHNTKADARPTRVEVSHDKGTTWRAVPLVSFGGKWYTVISHPRDAASVSLRASARDSAGNSVNQTVIDAFGLK</sequence>
<dbReference type="InterPro" id="IPR022398">
    <property type="entry name" value="Peptidase_S8_His-AS"/>
</dbReference>
<comment type="similarity">
    <text evidence="1 5 6">Belongs to the peptidase S8 family.</text>
</comment>
<feature type="domain" description="Peptidase S8/S53" evidence="9">
    <location>
        <begin position="180"/>
        <end position="442"/>
    </location>
</feature>
<accession>A0ABS8ZUY4</accession>
<feature type="active site" description="Charge relay system" evidence="5">
    <location>
        <position position="189"/>
    </location>
</feature>
<feature type="active site" description="Charge relay system" evidence="5">
    <location>
        <position position="395"/>
    </location>
</feature>
<dbReference type="SUPFAM" id="SSF52743">
    <property type="entry name" value="Subtilisin-like"/>
    <property type="match status" value="1"/>
</dbReference>
<dbReference type="PANTHER" id="PTHR43806:SF65">
    <property type="entry name" value="SERINE PROTEASE APRX"/>
    <property type="match status" value="1"/>
</dbReference>